<dbReference type="RefSeq" id="WP_171589905.1">
    <property type="nucleotide sequence ID" value="NZ_CP053538.1"/>
</dbReference>
<dbReference type="KEGG" id="hts:HMJ29_01970"/>
<feature type="compositionally biased region" description="Basic residues" evidence="1">
    <location>
        <begin position="777"/>
        <end position="788"/>
    </location>
</feature>
<feature type="compositionally biased region" description="Low complexity" evidence="1">
    <location>
        <begin position="738"/>
        <end position="752"/>
    </location>
</feature>
<dbReference type="AlphaFoldDB" id="A0A6M6BDE4"/>
<feature type="compositionally biased region" description="Basic residues" evidence="1">
    <location>
        <begin position="536"/>
        <end position="546"/>
    </location>
</feature>
<feature type="compositionally biased region" description="Low complexity" evidence="1">
    <location>
        <begin position="760"/>
        <end position="776"/>
    </location>
</feature>
<feature type="compositionally biased region" description="Basic residues" evidence="1">
    <location>
        <begin position="422"/>
        <end position="440"/>
    </location>
</feature>
<reference evidence="3 4" key="1">
    <citation type="submission" date="2020-05" db="EMBL/GenBank/DDBJ databases">
        <title>Complete genome sequence of Hymenobacter sp. TS19 in Coasted Sand Dune.</title>
        <authorList>
            <person name="Lee J.-H."/>
            <person name="Jung J.-H."/>
            <person name="Jeong S."/>
            <person name="Zhao L."/>
            <person name="Kim M.-K."/>
            <person name="Seo H.-S."/>
            <person name="Lim S."/>
        </authorList>
    </citation>
    <scope>NUCLEOTIDE SEQUENCE [LARGE SCALE GENOMIC DNA]</scope>
    <source>
        <strain evidence="3 4">TS19</strain>
    </source>
</reference>
<keyword evidence="4" id="KW-1185">Reference proteome</keyword>
<feature type="compositionally biased region" description="Polar residues" evidence="1">
    <location>
        <begin position="570"/>
        <end position="583"/>
    </location>
</feature>
<dbReference type="EMBL" id="CP053538">
    <property type="protein sequence ID" value="QJX45764.1"/>
    <property type="molecule type" value="Genomic_DNA"/>
</dbReference>
<evidence type="ECO:0000313" key="4">
    <source>
        <dbReference type="Proteomes" id="UP000501623"/>
    </source>
</evidence>
<feature type="domain" description="GSCFA" evidence="2">
    <location>
        <begin position="20"/>
        <end position="256"/>
    </location>
</feature>
<feature type="region of interest" description="Disordered" evidence="1">
    <location>
        <begin position="322"/>
        <end position="353"/>
    </location>
</feature>
<feature type="compositionally biased region" description="Acidic residues" evidence="1">
    <location>
        <begin position="399"/>
        <end position="411"/>
    </location>
</feature>
<feature type="compositionally biased region" description="Low complexity" evidence="1">
    <location>
        <begin position="703"/>
        <end position="719"/>
    </location>
</feature>
<dbReference type="SUPFAM" id="SSF52266">
    <property type="entry name" value="SGNH hydrolase"/>
    <property type="match status" value="1"/>
</dbReference>
<dbReference type="PRINTS" id="PR01217">
    <property type="entry name" value="PRICHEXTENSN"/>
</dbReference>
<organism evidence="3 4">
    <name type="scientific">Hymenobacter taeanensis</name>
    <dbReference type="NCBI Taxonomy" id="2735321"/>
    <lineage>
        <taxon>Bacteria</taxon>
        <taxon>Pseudomonadati</taxon>
        <taxon>Bacteroidota</taxon>
        <taxon>Cytophagia</taxon>
        <taxon>Cytophagales</taxon>
        <taxon>Hymenobacteraceae</taxon>
        <taxon>Hymenobacter</taxon>
    </lineage>
</organism>
<feature type="region of interest" description="Disordered" evidence="1">
    <location>
        <begin position="453"/>
        <end position="798"/>
    </location>
</feature>
<evidence type="ECO:0000259" key="2">
    <source>
        <dbReference type="Pfam" id="PF08885"/>
    </source>
</evidence>
<feature type="compositionally biased region" description="Acidic residues" evidence="1">
    <location>
        <begin position="335"/>
        <end position="353"/>
    </location>
</feature>
<feature type="region of interest" description="Disordered" evidence="1">
    <location>
        <begin position="398"/>
        <end position="440"/>
    </location>
</feature>
<feature type="compositionally biased region" description="Low complexity" evidence="1">
    <location>
        <begin position="660"/>
        <end position="678"/>
    </location>
</feature>
<feature type="compositionally biased region" description="Basic residues" evidence="1">
    <location>
        <begin position="720"/>
        <end position="729"/>
    </location>
</feature>
<dbReference type="InterPro" id="IPR014982">
    <property type="entry name" value="GSCFA"/>
</dbReference>
<feature type="compositionally biased region" description="Low complexity" evidence="1">
    <location>
        <begin position="620"/>
        <end position="653"/>
    </location>
</feature>
<evidence type="ECO:0000313" key="3">
    <source>
        <dbReference type="EMBL" id="QJX45764.1"/>
    </source>
</evidence>
<dbReference type="Proteomes" id="UP000501623">
    <property type="component" value="Chromosome"/>
</dbReference>
<gene>
    <name evidence="3" type="ORF">HMJ29_01970</name>
</gene>
<protein>
    <recommendedName>
        <fullName evidence="2">GSCFA domain-containing protein</fullName>
    </recommendedName>
</protein>
<name>A0A6M6BDE4_9BACT</name>
<sequence>MFRTELPLTPHPQQLPHSARVLTIGSCFSDSIGNRLADFKVATLVNPFGTVFNPVSACKLLRAAAGEDMDWQQHLVEARGRWQSYDLHATLGADSPVDLLQRIQSIVRDTGVFLATADAVVLTLGTAYAYRLRETDEIISNCHKVPAEKFDKELLTADEIIAAIAETHAYLRRINPRLRFILTVSPVRHLKETLPLSSVSKSMLRVACHYLSELLPDVSYFPAYELLVDDLRDYRFYASDMLHPSDVAENYIWERFTRTYLDTAFGRFKKEWESIRQALAHRPLHIAAPEHRQFLESTLARLQRLSAQADVRMELLHVERELAALPLPPPPPAPEPEEEDEDEYQDEEQLEEGDTARAELLSQGSGLLIEAEDAAELEVAEPDSEEAYESAYSGVDLEYATDEELAEEEADAIAQDGETPVRKKKRRSRGGAKRSKRKAARLAAEAEASIAVTAIDASLEQPTVEQATETEPDSEPAPFTEGITYISEAELFGKMNRPSTAEVGEPALQEEPSLATEEAPAADAEAPDAAESGGRNSRRNRPQRKGRQQEREPRRGTRPALYAVPHTEDTASTDPEVTPTAEQRPSVAVEPTPSPLPALTSEMPGAEESSALLKSRSRNRGGASRNRGNAAQSRVAAAAESAAAAAPQSVAPALDTQGEAVEPSAAPEAPAPASATTPKPRPKRAPRKPATTATSQPEISTQPAAAITPEPQAPEAAPAPKKRPPRKAKATPAPEPPVVAAAPENVAPAPKASRSRKKAANPAPEPGAATPEAKAPAPKRARPPRRKPTPGSGTEPSE</sequence>
<dbReference type="Pfam" id="PF08885">
    <property type="entry name" value="GSCFA"/>
    <property type="match status" value="1"/>
</dbReference>
<proteinExistence type="predicted"/>
<evidence type="ECO:0000256" key="1">
    <source>
        <dbReference type="SAM" id="MobiDB-lite"/>
    </source>
</evidence>
<accession>A0A6M6BDE4</accession>
<feature type="compositionally biased region" description="Low complexity" evidence="1">
    <location>
        <begin position="517"/>
        <end position="531"/>
    </location>
</feature>